<protein>
    <submittedName>
        <fullName evidence="1">Uncharacterized protein</fullName>
    </submittedName>
</protein>
<dbReference type="AlphaFoldDB" id="A0A498M3V2"/>
<evidence type="ECO:0000313" key="1">
    <source>
        <dbReference type="EMBL" id="RXN12335.1"/>
    </source>
</evidence>
<gene>
    <name evidence="1" type="ORF">ROHU_010160</name>
</gene>
<accession>A0A498M3V2</accession>
<sequence>MWERTLLQQCGNTGKAPAGADTTAAVWKYRETPAGVDTTAAVWKYREGRKNRKDSCGSRCCCGSVEIQGRQGKQKRFLQEQMLLRQCGNVEKAPAGADTAAAVWKYREGYYGSGHCCGSVGV</sequence>
<organism evidence="1 2">
    <name type="scientific">Labeo rohita</name>
    <name type="common">Indian major carp</name>
    <name type="synonym">Cyprinus rohita</name>
    <dbReference type="NCBI Taxonomy" id="84645"/>
    <lineage>
        <taxon>Eukaryota</taxon>
        <taxon>Metazoa</taxon>
        <taxon>Chordata</taxon>
        <taxon>Craniata</taxon>
        <taxon>Vertebrata</taxon>
        <taxon>Euteleostomi</taxon>
        <taxon>Actinopterygii</taxon>
        <taxon>Neopterygii</taxon>
        <taxon>Teleostei</taxon>
        <taxon>Ostariophysi</taxon>
        <taxon>Cypriniformes</taxon>
        <taxon>Cyprinidae</taxon>
        <taxon>Labeoninae</taxon>
        <taxon>Labeonini</taxon>
        <taxon>Labeo</taxon>
    </lineage>
</organism>
<reference evidence="1 2" key="1">
    <citation type="submission" date="2018-03" db="EMBL/GenBank/DDBJ databases">
        <title>Draft genome sequence of Rohu Carp (Labeo rohita).</title>
        <authorList>
            <person name="Das P."/>
            <person name="Kushwaha B."/>
            <person name="Joshi C.G."/>
            <person name="Kumar D."/>
            <person name="Nagpure N.S."/>
            <person name="Sahoo L."/>
            <person name="Das S.P."/>
            <person name="Bit A."/>
            <person name="Patnaik S."/>
            <person name="Meher P.K."/>
            <person name="Jayasankar P."/>
            <person name="Koringa P.G."/>
            <person name="Patel N.V."/>
            <person name="Hinsu A.T."/>
            <person name="Kumar R."/>
            <person name="Pandey M."/>
            <person name="Agarwal S."/>
            <person name="Srivastava S."/>
            <person name="Singh M."/>
            <person name="Iquebal M.A."/>
            <person name="Jaiswal S."/>
            <person name="Angadi U.B."/>
            <person name="Kumar N."/>
            <person name="Raza M."/>
            <person name="Shah T.M."/>
            <person name="Rai A."/>
            <person name="Jena J.K."/>
        </authorList>
    </citation>
    <scope>NUCLEOTIDE SEQUENCE [LARGE SCALE GENOMIC DNA]</scope>
    <source>
        <strain evidence="1">DASCIFA01</strain>
        <tissue evidence="1">Testis</tissue>
    </source>
</reference>
<keyword evidence="2" id="KW-1185">Reference proteome</keyword>
<comment type="caution">
    <text evidence="1">The sequence shown here is derived from an EMBL/GenBank/DDBJ whole genome shotgun (WGS) entry which is preliminary data.</text>
</comment>
<evidence type="ECO:0000313" key="2">
    <source>
        <dbReference type="Proteomes" id="UP000290572"/>
    </source>
</evidence>
<name>A0A498M3V2_LABRO</name>
<proteinExistence type="predicted"/>
<dbReference type="Proteomes" id="UP000290572">
    <property type="component" value="Unassembled WGS sequence"/>
</dbReference>
<dbReference type="EMBL" id="QBIY01013070">
    <property type="protein sequence ID" value="RXN12335.1"/>
    <property type="molecule type" value="Genomic_DNA"/>
</dbReference>